<dbReference type="SUPFAM" id="SSF46894">
    <property type="entry name" value="C-terminal effector domain of the bipartite response regulators"/>
    <property type="match status" value="1"/>
</dbReference>
<dbReference type="Gene3D" id="1.10.10.10">
    <property type="entry name" value="Winged helix-like DNA-binding domain superfamily/Winged helix DNA-binding domain"/>
    <property type="match status" value="1"/>
</dbReference>
<evidence type="ECO:0000256" key="1">
    <source>
        <dbReference type="ARBA" id="ARBA00023125"/>
    </source>
</evidence>
<dbReference type="RefSeq" id="WP_354087450.1">
    <property type="nucleotide sequence ID" value="NZ_JBEPTF010000001.1"/>
</dbReference>
<feature type="transmembrane region" description="Helical" evidence="3">
    <location>
        <begin position="128"/>
        <end position="150"/>
    </location>
</feature>
<dbReference type="CDD" id="cd00383">
    <property type="entry name" value="trans_reg_C"/>
    <property type="match status" value="1"/>
</dbReference>
<reference evidence="5 6" key="1">
    <citation type="submission" date="2024-06" db="EMBL/GenBank/DDBJ databases">
        <title>Sorghum-associated microbial communities from plants grown in Nebraska, USA.</title>
        <authorList>
            <person name="Schachtman D."/>
        </authorList>
    </citation>
    <scope>NUCLEOTIDE SEQUENCE [LARGE SCALE GENOMIC DNA]</scope>
    <source>
        <strain evidence="5 6">2814</strain>
    </source>
</reference>
<feature type="domain" description="OmpR/PhoB-type" evidence="4">
    <location>
        <begin position="14"/>
        <end position="112"/>
    </location>
</feature>
<organism evidence="5 6">
    <name type="scientific">Brevundimonas faecalis</name>
    <dbReference type="NCBI Taxonomy" id="947378"/>
    <lineage>
        <taxon>Bacteria</taxon>
        <taxon>Pseudomonadati</taxon>
        <taxon>Pseudomonadota</taxon>
        <taxon>Alphaproteobacteria</taxon>
        <taxon>Caulobacterales</taxon>
        <taxon>Caulobacteraceae</taxon>
        <taxon>Brevundimonas</taxon>
    </lineage>
</organism>
<dbReference type="EMBL" id="JBEPTF010000001">
    <property type="protein sequence ID" value="MET4682505.1"/>
    <property type="molecule type" value="Genomic_DNA"/>
</dbReference>
<keyword evidence="3" id="KW-0812">Transmembrane</keyword>
<dbReference type="PROSITE" id="PS51755">
    <property type="entry name" value="OMPR_PHOB"/>
    <property type="match status" value="1"/>
</dbReference>
<proteinExistence type="predicted"/>
<sequence length="289" mass="31347">MTASVSADEPSRLHEDVRFNGYLLRARPLALWRGDVLVNVPRQSLELLAYLIACGDRPAPREALIRRFWSMDHAGADQNLNTCVKRLRKALVESGGEDLIETQARIGYRFVGTIDAQDRAARKPRTRLVLIGASAAAVAVVAVGAVYVGALPAPSPGSSPATVASPKAVRIAVPPGRNLCDTTLFPMFIDGLRENLIADLQTPANAEVAFLKIDAKETQPQDPEAAYVLDLGVRQMPDRTIANLSLVSARDGEVIWTRQVSEPTNLANYLDTQQRLSSRLAEAFAAQTP</sequence>
<dbReference type="Pfam" id="PF00486">
    <property type="entry name" value="Trans_reg_C"/>
    <property type="match status" value="1"/>
</dbReference>
<dbReference type="SMART" id="SM00862">
    <property type="entry name" value="Trans_reg_C"/>
    <property type="match status" value="1"/>
</dbReference>
<accession>A0ABV2R7E5</accession>
<keyword evidence="6" id="KW-1185">Reference proteome</keyword>
<evidence type="ECO:0000313" key="6">
    <source>
        <dbReference type="Proteomes" id="UP001549313"/>
    </source>
</evidence>
<feature type="DNA-binding region" description="OmpR/PhoB-type" evidence="2">
    <location>
        <begin position="14"/>
        <end position="112"/>
    </location>
</feature>
<gene>
    <name evidence="5" type="ORF">ABIE19_000414</name>
</gene>
<evidence type="ECO:0000259" key="4">
    <source>
        <dbReference type="PROSITE" id="PS51755"/>
    </source>
</evidence>
<keyword evidence="3" id="KW-0472">Membrane</keyword>
<evidence type="ECO:0000313" key="5">
    <source>
        <dbReference type="EMBL" id="MET4682505.1"/>
    </source>
</evidence>
<evidence type="ECO:0000256" key="2">
    <source>
        <dbReference type="PROSITE-ProRule" id="PRU01091"/>
    </source>
</evidence>
<keyword evidence="3" id="KW-1133">Transmembrane helix</keyword>
<keyword evidence="1 2" id="KW-0238">DNA-binding</keyword>
<comment type="caution">
    <text evidence="5">The sequence shown here is derived from an EMBL/GenBank/DDBJ whole genome shotgun (WGS) entry which is preliminary data.</text>
</comment>
<dbReference type="Proteomes" id="UP001549313">
    <property type="component" value="Unassembled WGS sequence"/>
</dbReference>
<evidence type="ECO:0000256" key="3">
    <source>
        <dbReference type="SAM" id="Phobius"/>
    </source>
</evidence>
<dbReference type="InterPro" id="IPR016032">
    <property type="entry name" value="Sig_transdc_resp-reg_C-effctor"/>
</dbReference>
<protein>
    <submittedName>
        <fullName evidence="5">DNA-binding winged helix-turn-helix (WHTH) protein/TolB-like protein</fullName>
    </submittedName>
</protein>
<dbReference type="InterPro" id="IPR036388">
    <property type="entry name" value="WH-like_DNA-bd_sf"/>
</dbReference>
<dbReference type="InterPro" id="IPR001867">
    <property type="entry name" value="OmpR/PhoB-type_DNA-bd"/>
</dbReference>
<name>A0ABV2R7E5_9CAUL</name>